<dbReference type="AlphaFoldDB" id="A0A212K4Y7"/>
<keyword evidence="4" id="KW-0472">Membrane</keyword>
<comment type="subcellular location">
    <subcellularLocation>
        <location evidence="1">Cell outer membrane</location>
    </subcellularLocation>
</comment>
<dbReference type="Gene3D" id="2.60.40.2100">
    <property type="match status" value="1"/>
</dbReference>
<evidence type="ECO:0000256" key="4">
    <source>
        <dbReference type="ARBA" id="ARBA00023136"/>
    </source>
</evidence>
<evidence type="ECO:0000256" key="2">
    <source>
        <dbReference type="ARBA" id="ARBA00007248"/>
    </source>
</evidence>
<evidence type="ECO:0000256" key="5">
    <source>
        <dbReference type="ARBA" id="ARBA00023139"/>
    </source>
</evidence>
<dbReference type="RefSeq" id="WP_296944305.1">
    <property type="nucleotide sequence ID" value="NZ_LT599032.1"/>
</dbReference>
<keyword evidence="3" id="KW-0732">Signal</keyword>
<evidence type="ECO:0000256" key="1">
    <source>
        <dbReference type="ARBA" id="ARBA00004442"/>
    </source>
</evidence>
<comment type="similarity">
    <text evidence="2">Belongs to the bacteroidetes fimbrillin superfamily. FimB/Mfa2 family.</text>
</comment>
<dbReference type="EMBL" id="FLUM01000003">
    <property type="protein sequence ID" value="SBW06789.1"/>
    <property type="molecule type" value="Genomic_DNA"/>
</dbReference>
<sequence length="326" mass="36484">MKNLRIRIMMTLFALGTILWSCDSIIYNDLADCPQGVYVKFYSMTPCATDSAFIGNVSSLTVFAFDEEGKLVTSVNQQNVTLDRDFEVLMPVSNGNYSFIAWAGVNEKFSRSAFTQKITTKKDVMLAINSTNSIAARLAATERIWHGESPIVFLPDPEEYGSLYKHTAVNLHELTNRVNIIVEFDEATMKGYDPQKLQVAVSSANGTVRIDGTMPLNTPVLTYPAVETKFADNSATWNYSMLGLVTGYNNKLKITYTGNDKEELVFDGDLIASILLRTVEGGINLNCENDFTVKFVIKDYCSECWTHFSCAIYVNNWLVHSYSTEL</sequence>
<keyword evidence="7" id="KW-0449">Lipoprotein</keyword>
<evidence type="ECO:0000256" key="7">
    <source>
        <dbReference type="ARBA" id="ARBA00023288"/>
    </source>
</evidence>
<dbReference type="Pfam" id="PF08842">
    <property type="entry name" value="Mfa2"/>
    <property type="match status" value="1"/>
</dbReference>
<dbReference type="InterPro" id="IPR014941">
    <property type="entry name" value="FimB/Mfa2/Mfa3"/>
</dbReference>
<evidence type="ECO:0000256" key="6">
    <source>
        <dbReference type="ARBA" id="ARBA00023237"/>
    </source>
</evidence>
<evidence type="ECO:0008006" key="9">
    <source>
        <dbReference type="Google" id="ProtNLM"/>
    </source>
</evidence>
<dbReference type="GO" id="GO:0009279">
    <property type="term" value="C:cell outer membrane"/>
    <property type="evidence" value="ECO:0007669"/>
    <property type="project" value="UniProtKB-SubCell"/>
</dbReference>
<accession>A0A212K4Y7</accession>
<reference evidence="8" key="1">
    <citation type="submission" date="2016-04" db="EMBL/GenBank/DDBJ databases">
        <authorList>
            <person name="Evans L.H."/>
            <person name="Alamgir A."/>
            <person name="Owens N."/>
            <person name="Weber N.D."/>
            <person name="Virtaneva K."/>
            <person name="Barbian K."/>
            <person name="Babar A."/>
            <person name="Rosenke K."/>
        </authorList>
    </citation>
    <scope>NUCLEOTIDE SEQUENCE</scope>
    <source>
        <strain evidence="8">86-1</strain>
    </source>
</reference>
<keyword evidence="6" id="KW-0998">Cell outer membrane</keyword>
<evidence type="ECO:0000313" key="8">
    <source>
        <dbReference type="EMBL" id="SBW06789.1"/>
    </source>
</evidence>
<proteinExistence type="inferred from homology"/>
<evidence type="ECO:0000256" key="3">
    <source>
        <dbReference type="ARBA" id="ARBA00022729"/>
    </source>
</evidence>
<organism evidence="8">
    <name type="scientific">uncultured Dysgonomonas sp</name>
    <dbReference type="NCBI Taxonomy" id="206096"/>
    <lineage>
        <taxon>Bacteria</taxon>
        <taxon>Pseudomonadati</taxon>
        <taxon>Bacteroidota</taxon>
        <taxon>Bacteroidia</taxon>
        <taxon>Bacteroidales</taxon>
        <taxon>Dysgonomonadaceae</taxon>
        <taxon>Dysgonomonas</taxon>
        <taxon>environmental samples</taxon>
    </lineage>
</organism>
<name>A0A212K4Y7_9BACT</name>
<dbReference type="Gene3D" id="2.60.40.2090">
    <property type="match status" value="1"/>
</dbReference>
<keyword evidence="5" id="KW-0564">Palmitate</keyword>
<protein>
    <recommendedName>
        <fullName evidence="9">Fimbrillin-A associated anchor protein Mfa1 and Mfa2</fullName>
    </recommendedName>
</protein>
<gene>
    <name evidence="8" type="ORF">KL86DYS1_31474</name>
</gene>